<proteinExistence type="predicted"/>
<sequence>MKKKVVTSGNKPIDKKVRYAVFNRNDRLISKGMYTASEIQQYLNQKAQEGKNYYAIELQGLSRKLTAKELKPLENKLKNGEDSFPTKDLTDLKSLLKILKTKAAWEGMIKAYHFDTALREEIPLSIWKKMGGDTL</sequence>
<organism evidence="1">
    <name type="scientific">Roseihalotalea indica</name>
    <dbReference type="NCBI Taxonomy" id="2867963"/>
    <lineage>
        <taxon>Bacteria</taxon>
        <taxon>Pseudomonadati</taxon>
        <taxon>Bacteroidota</taxon>
        <taxon>Cytophagia</taxon>
        <taxon>Cytophagales</taxon>
        <taxon>Catalimonadaceae</taxon>
        <taxon>Roseihalotalea</taxon>
    </lineage>
</organism>
<name>A0AA49JDJ7_9BACT</name>
<dbReference type="EMBL" id="CP120682">
    <property type="protein sequence ID" value="WKN35996.1"/>
    <property type="molecule type" value="Genomic_DNA"/>
</dbReference>
<dbReference type="AlphaFoldDB" id="A0AA49JDJ7"/>
<gene>
    <name evidence="1" type="ORF">K4G66_26885</name>
</gene>
<reference evidence="1" key="1">
    <citation type="journal article" date="2023" name="Comput. Struct. Biotechnol. J.">
        <title>Discovery of a novel marine Bacteroidetes with a rich repertoire of carbohydrate-active enzymes.</title>
        <authorList>
            <person name="Chen B."/>
            <person name="Liu G."/>
            <person name="Chen Q."/>
            <person name="Wang H."/>
            <person name="Liu L."/>
            <person name="Tang K."/>
        </authorList>
    </citation>
    <scope>NUCLEOTIDE SEQUENCE</scope>
    <source>
        <strain evidence="1">TK19036</strain>
    </source>
</reference>
<reference evidence="1" key="2">
    <citation type="journal article" date="2024" name="Antonie Van Leeuwenhoek">
        <title>Roseihalotalea indica gen. nov., sp. nov., a halophilic Bacteroidetes from mesopelagic Southwest Indian Ocean with higher carbohydrate metabolic potential.</title>
        <authorList>
            <person name="Chen B."/>
            <person name="Zhang M."/>
            <person name="Lin D."/>
            <person name="Ye J."/>
            <person name="Tang K."/>
        </authorList>
    </citation>
    <scope>NUCLEOTIDE SEQUENCE</scope>
    <source>
        <strain evidence="1">TK19036</strain>
    </source>
</reference>
<evidence type="ECO:0000313" key="1">
    <source>
        <dbReference type="EMBL" id="WKN35996.1"/>
    </source>
</evidence>
<accession>A0AA49JDJ7</accession>
<protein>
    <submittedName>
        <fullName evidence="1">Uncharacterized protein</fullName>
    </submittedName>
</protein>